<reference evidence="1 2" key="1">
    <citation type="journal article" date="2019" name="Sci. Rep.">
        <title>Orb-weaving spider Araneus ventricosus genome elucidates the spidroin gene catalogue.</title>
        <authorList>
            <person name="Kono N."/>
            <person name="Nakamura H."/>
            <person name="Ohtoshi R."/>
            <person name="Moran D.A.P."/>
            <person name="Shinohara A."/>
            <person name="Yoshida Y."/>
            <person name="Fujiwara M."/>
            <person name="Mori M."/>
            <person name="Tomita M."/>
            <person name="Arakawa K."/>
        </authorList>
    </citation>
    <scope>NUCLEOTIDE SEQUENCE [LARGE SCALE GENOMIC DNA]</scope>
</reference>
<accession>A0A4Y2UL13</accession>
<gene>
    <name evidence="1" type="ORF">AVEN_31464_1</name>
</gene>
<evidence type="ECO:0000313" key="1">
    <source>
        <dbReference type="EMBL" id="GBO12346.1"/>
    </source>
</evidence>
<dbReference type="EMBL" id="BGPR01036912">
    <property type="protein sequence ID" value="GBO12346.1"/>
    <property type="molecule type" value="Genomic_DNA"/>
</dbReference>
<dbReference type="Proteomes" id="UP000499080">
    <property type="component" value="Unassembled WGS sequence"/>
</dbReference>
<organism evidence="1 2">
    <name type="scientific">Araneus ventricosus</name>
    <name type="common">Orbweaver spider</name>
    <name type="synonym">Epeira ventricosa</name>
    <dbReference type="NCBI Taxonomy" id="182803"/>
    <lineage>
        <taxon>Eukaryota</taxon>
        <taxon>Metazoa</taxon>
        <taxon>Ecdysozoa</taxon>
        <taxon>Arthropoda</taxon>
        <taxon>Chelicerata</taxon>
        <taxon>Arachnida</taxon>
        <taxon>Araneae</taxon>
        <taxon>Araneomorphae</taxon>
        <taxon>Entelegynae</taxon>
        <taxon>Araneoidea</taxon>
        <taxon>Araneidae</taxon>
        <taxon>Araneus</taxon>
    </lineage>
</organism>
<sequence>MILHWTAAWAYTLSGRQSTQLNSIQRKFLLYITGAYSTMPTVALQFIEGIIPLCVKAEKEAAYIRTARLRKTSNYNNINFNPNNYEDGTTSTKFHPAIFQLENRLSLKKQFLPVPCLNSYTDGSKIDDKTGITFCVKEEDTTKYEWMVQFWPLNTVF</sequence>
<protein>
    <submittedName>
        <fullName evidence="1">Uncharacterized protein</fullName>
    </submittedName>
</protein>
<dbReference type="AlphaFoldDB" id="A0A4Y2UL13"/>
<name>A0A4Y2UL13_ARAVE</name>
<comment type="caution">
    <text evidence="1">The sequence shown here is derived from an EMBL/GenBank/DDBJ whole genome shotgun (WGS) entry which is preliminary data.</text>
</comment>
<evidence type="ECO:0000313" key="2">
    <source>
        <dbReference type="Proteomes" id="UP000499080"/>
    </source>
</evidence>
<keyword evidence="2" id="KW-1185">Reference proteome</keyword>
<proteinExistence type="predicted"/>